<dbReference type="Proteomes" id="UP001500683">
    <property type="component" value="Unassembled WGS sequence"/>
</dbReference>
<feature type="domain" description="ABC transmembrane type-1" evidence="9">
    <location>
        <begin position="93"/>
        <end position="304"/>
    </location>
</feature>
<evidence type="ECO:0000313" key="11">
    <source>
        <dbReference type="Proteomes" id="UP001500683"/>
    </source>
</evidence>
<keyword evidence="11" id="KW-1185">Reference proteome</keyword>
<keyword evidence="5 7" id="KW-1133">Transmembrane helix</keyword>
<dbReference type="CDD" id="cd06261">
    <property type="entry name" value="TM_PBP2"/>
    <property type="match status" value="1"/>
</dbReference>
<keyword evidence="4 7" id="KW-0812">Transmembrane</keyword>
<feature type="transmembrane region" description="Helical" evidence="7">
    <location>
        <begin position="97"/>
        <end position="119"/>
    </location>
</feature>
<dbReference type="Gene3D" id="1.10.3720.10">
    <property type="entry name" value="MetI-like"/>
    <property type="match status" value="1"/>
</dbReference>
<comment type="similarity">
    <text evidence="7">Belongs to the binding-protein-dependent transport system permease family.</text>
</comment>
<evidence type="ECO:0000256" key="6">
    <source>
        <dbReference type="ARBA" id="ARBA00023136"/>
    </source>
</evidence>
<feature type="transmembrane region" description="Helical" evidence="7">
    <location>
        <begin position="131"/>
        <end position="150"/>
    </location>
</feature>
<dbReference type="InterPro" id="IPR035906">
    <property type="entry name" value="MetI-like_sf"/>
</dbReference>
<comment type="caution">
    <text evidence="10">The sequence shown here is derived from an EMBL/GenBank/DDBJ whole genome shotgun (WGS) entry which is preliminary data.</text>
</comment>
<gene>
    <name evidence="10" type="ORF">GCM10022214_15100</name>
</gene>
<feature type="transmembrane region" description="Helical" evidence="7">
    <location>
        <begin position="221"/>
        <end position="242"/>
    </location>
</feature>
<dbReference type="SUPFAM" id="SSF161098">
    <property type="entry name" value="MetI-like"/>
    <property type="match status" value="1"/>
</dbReference>
<keyword evidence="6 7" id="KW-0472">Membrane</keyword>
<dbReference type="RefSeq" id="WP_344942797.1">
    <property type="nucleotide sequence ID" value="NZ_BAAAZG010000005.1"/>
</dbReference>
<sequence length="315" mass="33928">MTSSTAPATPADSATGTARTAPRTRRARRLPGFEGRMMAPGLLLLAALSIVPFLAIIVMSLARVRLLGGVGLEWVGTDNWTRFFTDPDLGWTWVRTAVYFTLTVGLEMLLGVGLALAVWRLARGRNAALTLLLLPMFVAPVIVGLLGRFLTDSTFGLYTWVLRQVGYDGDIMGSKVSAFTAVVLMDVWEWTPLITLIALAGLTSIPASLREAASIDGAGGRSMLVHIILPSISNVLLVALLIRSMDAIRYFDVIWVTTGGGPADATKTVPVRLYETAFRFFDLGYAAAIGLAMLAASIVVARAFIRVLDREGLTR</sequence>
<evidence type="ECO:0000313" key="10">
    <source>
        <dbReference type="EMBL" id="GAA4062750.1"/>
    </source>
</evidence>
<evidence type="ECO:0000256" key="7">
    <source>
        <dbReference type="RuleBase" id="RU363032"/>
    </source>
</evidence>
<dbReference type="PROSITE" id="PS50928">
    <property type="entry name" value="ABC_TM1"/>
    <property type="match status" value="1"/>
</dbReference>
<comment type="subcellular location">
    <subcellularLocation>
        <location evidence="1 7">Cell membrane</location>
        <topology evidence="1 7">Multi-pass membrane protein</topology>
    </subcellularLocation>
</comment>
<reference evidence="11" key="1">
    <citation type="journal article" date="2019" name="Int. J. Syst. Evol. Microbiol.">
        <title>The Global Catalogue of Microorganisms (GCM) 10K type strain sequencing project: providing services to taxonomists for standard genome sequencing and annotation.</title>
        <authorList>
            <consortium name="The Broad Institute Genomics Platform"/>
            <consortium name="The Broad Institute Genome Sequencing Center for Infectious Disease"/>
            <person name="Wu L."/>
            <person name="Ma J."/>
        </authorList>
    </citation>
    <scope>NUCLEOTIDE SEQUENCE [LARGE SCALE GENOMIC DNA]</scope>
    <source>
        <strain evidence="11">JCM 16702</strain>
    </source>
</reference>
<proteinExistence type="inferred from homology"/>
<accession>A0ABP7VAP5</accession>
<evidence type="ECO:0000256" key="2">
    <source>
        <dbReference type="ARBA" id="ARBA00022448"/>
    </source>
</evidence>
<dbReference type="EMBL" id="BAAAZG010000005">
    <property type="protein sequence ID" value="GAA4062750.1"/>
    <property type="molecule type" value="Genomic_DNA"/>
</dbReference>
<evidence type="ECO:0000259" key="9">
    <source>
        <dbReference type="PROSITE" id="PS50928"/>
    </source>
</evidence>
<evidence type="ECO:0000256" key="5">
    <source>
        <dbReference type="ARBA" id="ARBA00022989"/>
    </source>
</evidence>
<organism evidence="10 11">
    <name type="scientific">Actinomadura miaoliensis</name>
    <dbReference type="NCBI Taxonomy" id="430685"/>
    <lineage>
        <taxon>Bacteria</taxon>
        <taxon>Bacillati</taxon>
        <taxon>Actinomycetota</taxon>
        <taxon>Actinomycetes</taxon>
        <taxon>Streptosporangiales</taxon>
        <taxon>Thermomonosporaceae</taxon>
        <taxon>Actinomadura</taxon>
    </lineage>
</organism>
<evidence type="ECO:0000256" key="3">
    <source>
        <dbReference type="ARBA" id="ARBA00022475"/>
    </source>
</evidence>
<dbReference type="Pfam" id="PF00528">
    <property type="entry name" value="BPD_transp_1"/>
    <property type="match status" value="1"/>
</dbReference>
<feature type="transmembrane region" description="Helical" evidence="7">
    <location>
        <begin position="38"/>
        <end position="62"/>
    </location>
</feature>
<feature type="compositionally biased region" description="Low complexity" evidence="8">
    <location>
        <begin position="1"/>
        <end position="21"/>
    </location>
</feature>
<dbReference type="PANTHER" id="PTHR43005:SF1">
    <property type="entry name" value="SPERMIDINE_PUTRESCINE TRANSPORT SYSTEM PERMEASE PROTEIN"/>
    <property type="match status" value="1"/>
</dbReference>
<feature type="transmembrane region" description="Helical" evidence="7">
    <location>
        <begin position="190"/>
        <end position="209"/>
    </location>
</feature>
<evidence type="ECO:0000256" key="4">
    <source>
        <dbReference type="ARBA" id="ARBA00022692"/>
    </source>
</evidence>
<name>A0ABP7VAP5_9ACTN</name>
<dbReference type="InterPro" id="IPR000515">
    <property type="entry name" value="MetI-like"/>
</dbReference>
<feature type="region of interest" description="Disordered" evidence="8">
    <location>
        <begin position="1"/>
        <end position="25"/>
    </location>
</feature>
<feature type="transmembrane region" description="Helical" evidence="7">
    <location>
        <begin position="283"/>
        <end position="305"/>
    </location>
</feature>
<protein>
    <submittedName>
        <fullName evidence="10">Sugar ABC transporter permease</fullName>
    </submittedName>
</protein>
<evidence type="ECO:0000256" key="8">
    <source>
        <dbReference type="SAM" id="MobiDB-lite"/>
    </source>
</evidence>
<dbReference type="PANTHER" id="PTHR43005">
    <property type="entry name" value="BLR7065 PROTEIN"/>
    <property type="match status" value="1"/>
</dbReference>
<keyword evidence="3" id="KW-1003">Cell membrane</keyword>
<evidence type="ECO:0000256" key="1">
    <source>
        <dbReference type="ARBA" id="ARBA00004651"/>
    </source>
</evidence>
<keyword evidence="2 7" id="KW-0813">Transport</keyword>